<reference evidence="3" key="1">
    <citation type="submission" date="2025-08" db="UniProtKB">
        <authorList>
            <consortium name="RefSeq"/>
        </authorList>
    </citation>
    <scope>IDENTIFICATION</scope>
</reference>
<keyword evidence="2" id="KW-1185">Reference proteome</keyword>
<feature type="non-terminal residue" evidence="3">
    <location>
        <position position="394"/>
    </location>
</feature>
<accession>A0A8N4IAL5</accession>
<dbReference type="AlphaFoldDB" id="A0A8N4IAL5"/>
<proteinExistence type="predicted"/>
<dbReference type="OrthoDB" id="1917005at2759"/>
<feature type="region of interest" description="Disordered" evidence="1">
    <location>
        <begin position="1"/>
        <end position="60"/>
    </location>
</feature>
<organism evidence="2 3">
    <name type="scientific">Elaeis guineensis var. tenera</name>
    <name type="common">Oil palm</name>
    <dbReference type="NCBI Taxonomy" id="51953"/>
    <lineage>
        <taxon>Eukaryota</taxon>
        <taxon>Viridiplantae</taxon>
        <taxon>Streptophyta</taxon>
        <taxon>Embryophyta</taxon>
        <taxon>Tracheophyta</taxon>
        <taxon>Spermatophyta</taxon>
        <taxon>Magnoliopsida</taxon>
        <taxon>Liliopsida</taxon>
        <taxon>Arecaceae</taxon>
        <taxon>Arecoideae</taxon>
        <taxon>Cocoseae</taxon>
        <taxon>Elaeidinae</taxon>
        <taxon>Elaeis</taxon>
    </lineage>
</organism>
<gene>
    <name evidence="3" type="primary">LOC114912812</name>
</gene>
<sequence>MDESKPIDYARENIGEGGGKSEKLLVEECPSCPPIDKESPGGATLADQQQPPVAANHAEALDRSADDAVALCGADEVLCPENDDGSKTKKSDSLRACNLDLSNGEKKESSSVDASSINERVGSTVVPLVYGNGVDDNLEIKQPLEVCLTGSADNQLPCSIPLQETERFAKSSSSKMNGAGKEELASSAEASSLAVTADPDYVHAKYPQYSHSLIEEGDKTDLYSRMGLRDVSYSPSTGSKLHDLNKTQLEPSRLLDILTKKSSFLGSFTSIPEIRSHNRVLNHCVLSDEEYMVLFTPNYKDAMMLIGESYPFFRYNYYVTIIDDEVDYIREFARRKESKVISIPETWLDLRIKGSQLSQYFRRKCSYRPKGLFSYPAKVRGIRYSMHWVSESHR</sequence>
<dbReference type="PANTHER" id="PTHR14237:SF50">
    <property type="entry name" value="OS11G0487100 PROTEIN"/>
    <property type="match status" value="1"/>
</dbReference>
<evidence type="ECO:0000313" key="3">
    <source>
        <dbReference type="RefSeq" id="XP_029116849.1"/>
    </source>
</evidence>
<dbReference type="RefSeq" id="XP_029116849.1">
    <property type="nucleotide sequence ID" value="XM_029261016.1"/>
</dbReference>
<evidence type="ECO:0000313" key="2">
    <source>
        <dbReference type="Proteomes" id="UP000504607"/>
    </source>
</evidence>
<dbReference type="Proteomes" id="UP000504607">
    <property type="component" value="Unplaced"/>
</dbReference>
<feature type="compositionally biased region" description="Basic and acidic residues" evidence="1">
    <location>
        <begin position="1"/>
        <end position="26"/>
    </location>
</feature>
<name>A0A8N4IAL5_ELAGV</name>
<dbReference type="PANTHER" id="PTHR14237">
    <property type="entry name" value="MOLYBDOPTERIN COFACTOR SULFURASE MOSC"/>
    <property type="match status" value="1"/>
</dbReference>
<protein>
    <submittedName>
        <fullName evidence="3">Uncharacterized protein LOC114912812</fullName>
    </submittedName>
</protein>
<evidence type="ECO:0000256" key="1">
    <source>
        <dbReference type="SAM" id="MobiDB-lite"/>
    </source>
</evidence>